<evidence type="ECO:0000256" key="6">
    <source>
        <dbReference type="SAM" id="MobiDB-lite"/>
    </source>
</evidence>
<dbReference type="PANTHER" id="PTHR33794">
    <property type="entry name" value="BACILLOLYSIN"/>
    <property type="match status" value="1"/>
</dbReference>
<dbReference type="InterPro" id="IPR050728">
    <property type="entry name" value="Zinc_Metalloprotease_M4"/>
</dbReference>
<evidence type="ECO:0000256" key="4">
    <source>
        <dbReference type="ARBA" id="ARBA00022833"/>
    </source>
</evidence>
<dbReference type="EMBL" id="ASRX01000003">
    <property type="protein sequence ID" value="EYF08629.1"/>
    <property type="molecule type" value="Genomic_DNA"/>
</dbReference>
<dbReference type="RefSeq" id="WP_044235822.1">
    <property type="nucleotide sequence ID" value="NZ_ASRX01000003.1"/>
</dbReference>
<dbReference type="GO" id="GO:0008237">
    <property type="term" value="F:metallopeptidase activity"/>
    <property type="evidence" value="ECO:0007669"/>
    <property type="project" value="UniProtKB-KW"/>
</dbReference>
<dbReference type="PANTHER" id="PTHR33794:SF1">
    <property type="entry name" value="BACILLOLYSIN"/>
    <property type="match status" value="1"/>
</dbReference>
<dbReference type="InterPro" id="IPR011096">
    <property type="entry name" value="FTP_domain"/>
</dbReference>
<reference evidence="10 11" key="1">
    <citation type="submission" date="2013-05" db="EMBL/GenBank/DDBJ databases">
        <title>Genome assembly of Chondromyces apiculatus DSM 436.</title>
        <authorList>
            <person name="Sharma G."/>
            <person name="Khatri I."/>
            <person name="Kaur C."/>
            <person name="Mayilraj S."/>
            <person name="Subramanian S."/>
        </authorList>
    </citation>
    <scope>NUCLEOTIDE SEQUENCE [LARGE SCALE GENOMIC DNA]</scope>
    <source>
        <strain evidence="10 11">DSM 436</strain>
    </source>
</reference>
<dbReference type="Gene3D" id="3.10.170.10">
    <property type="match status" value="1"/>
</dbReference>
<dbReference type="SUPFAM" id="SSF55486">
    <property type="entry name" value="Metalloproteases ('zincins'), catalytic domain"/>
    <property type="match status" value="1"/>
</dbReference>
<feature type="signal peptide" evidence="8">
    <location>
        <begin position="1"/>
        <end position="24"/>
    </location>
</feature>
<evidence type="ECO:0000259" key="9">
    <source>
        <dbReference type="Pfam" id="PF07504"/>
    </source>
</evidence>
<keyword evidence="8" id="KW-0732">Signal</keyword>
<feature type="chain" id="PRO_5001497026" description="FTP domain-containing protein" evidence="8">
    <location>
        <begin position="25"/>
        <end position="736"/>
    </location>
</feature>
<feature type="domain" description="FTP" evidence="9">
    <location>
        <begin position="78"/>
        <end position="107"/>
    </location>
</feature>
<evidence type="ECO:0000313" key="11">
    <source>
        <dbReference type="Proteomes" id="UP000019678"/>
    </source>
</evidence>
<organism evidence="10 11">
    <name type="scientific">Chondromyces apiculatus DSM 436</name>
    <dbReference type="NCBI Taxonomy" id="1192034"/>
    <lineage>
        <taxon>Bacteria</taxon>
        <taxon>Pseudomonadati</taxon>
        <taxon>Myxococcota</taxon>
        <taxon>Polyangia</taxon>
        <taxon>Polyangiales</taxon>
        <taxon>Polyangiaceae</taxon>
        <taxon>Chondromyces</taxon>
    </lineage>
</organism>
<dbReference type="STRING" id="1192034.CAP_4159"/>
<evidence type="ECO:0000256" key="8">
    <source>
        <dbReference type="SAM" id="SignalP"/>
    </source>
</evidence>
<keyword evidence="4" id="KW-0862">Zinc</keyword>
<evidence type="ECO:0000256" key="5">
    <source>
        <dbReference type="ARBA" id="ARBA00023049"/>
    </source>
</evidence>
<evidence type="ECO:0000256" key="7">
    <source>
        <dbReference type="SAM" id="Phobius"/>
    </source>
</evidence>
<sequence length="736" mass="77472">MRRLLSVAPLTALAALLASSAASASEWHLVKDTGPALQAGNRRDVATSYLTRAAAELRLEGVSLAFNKELPSTSHSTVRFEQTHGGLPVMGATVAVRLDAAGKPRLVVSEVARGIAVDPTPSIDAVTAMLLAEEALGEPLAREPGVKLAIQPQKDGPGRLVYLVSVLQGSPRERVYIVDAHAGRAIRWYPTARHALGRVYPIGPSSGVQDLDLPDLVTSSPQRLTGWNGNLTVGSYQGGDPYYGTMTVQQSLAPSSGGNFLYDPPGDPLSLDDEFAEVNTYYHLTRARHFFMDNLGVDMSAQSWSVFAAANVIQPGNYMDNAFFSQEGIAGEPNLIAIGQGSSADFAIDSDVFIHEFGHYITHNAINYNGSQIAFSPQYGLSPWSGGIDEGISDYFACSINNNQILGEASLADYARDLSDTSKTCPDGVVGEVHEDGEIIGSLSWSVRQAFGPQIADQLVWGAISLLNQGSSLGDFAKGLQATADDLVGSGQLTSQNLQTLDTLIAQRGMDDCDHVLELAKNKSRTITMMGLEMFANLIGYTCGQVQGQLGTQSLFHFMIKPMPSDTSLRVTVDYQSFGGGNTDWGIHAQTTTPVSISDDTLLPIGATWTQEHVNGSTGELVIDANSTPPFDPTKTYYVVLSDESCAPARVTLSSNVGFIQPEPNPGTGGGGGEGGGTGEGGSGANSGSGGDDDTGSDGLCAYRAGTSGSLAGWAGLTAVGLAIAALRRARRSRRG</sequence>
<feature type="region of interest" description="Disordered" evidence="6">
    <location>
        <begin position="657"/>
        <end position="702"/>
    </location>
</feature>
<keyword evidence="7" id="KW-1133">Transmembrane helix</keyword>
<comment type="caution">
    <text evidence="10">The sequence shown here is derived from an EMBL/GenBank/DDBJ whole genome shotgun (WGS) entry which is preliminary data.</text>
</comment>
<keyword evidence="5" id="KW-0482">Metalloprotease</keyword>
<protein>
    <recommendedName>
        <fullName evidence="9">FTP domain-containing protein</fullName>
    </recommendedName>
</protein>
<evidence type="ECO:0000256" key="1">
    <source>
        <dbReference type="ARBA" id="ARBA00022670"/>
    </source>
</evidence>
<dbReference type="GO" id="GO:0046872">
    <property type="term" value="F:metal ion binding"/>
    <property type="evidence" value="ECO:0007669"/>
    <property type="project" value="UniProtKB-KW"/>
</dbReference>
<feature type="compositionally biased region" description="Gly residues" evidence="6">
    <location>
        <begin position="667"/>
        <end position="690"/>
    </location>
</feature>
<dbReference type="AlphaFoldDB" id="A0A017THC0"/>
<dbReference type="Proteomes" id="UP000019678">
    <property type="component" value="Unassembled WGS sequence"/>
</dbReference>
<dbReference type="GO" id="GO:0006508">
    <property type="term" value="P:proteolysis"/>
    <property type="evidence" value="ECO:0007669"/>
    <property type="project" value="UniProtKB-KW"/>
</dbReference>
<evidence type="ECO:0000256" key="3">
    <source>
        <dbReference type="ARBA" id="ARBA00022801"/>
    </source>
</evidence>
<accession>A0A017THC0</accession>
<dbReference type="Pfam" id="PF07504">
    <property type="entry name" value="FTP"/>
    <property type="match status" value="1"/>
</dbReference>
<keyword evidence="1" id="KW-0645">Protease</keyword>
<keyword evidence="11" id="KW-1185">Reference proteome</keyword>
<feature type="transmembrane region" description="Helical" evidence="7">
    <location>
        <begin position="711"/>
        <end position="727"/>
    </location>
</feature>
<keyword evidence="7" id="KW-0472">Membrane</keyword>
<dbReference type="eggNOG" id="COG3227">
    <property type="taxonomic scope" value="Bacteria"/>
</dbReference>
<keyword evidence="3" id="KW-0378">Hydrolase</keyword>
<gene>
    <name evidence="10" type="ORF">CAP_4159</name>
</gene>
<name>A0A017THC0_9BACT</name>
<evidence type="ECO:0000256" key="2">
    <source>
        <dbReference type="ARBA" id="ARBA00022723"/>
    </source>
</evidence>
<keyword evidence="2" id="KW-0479">Metal-binding</keyword>
<evidence type="ECO:0000313" key="10">
    <source>
        <dbReference type="EMBL" id="EYF08629.1"/>
    </source>
</evidence>
<proteinExistence type="predicted"/>
<keyword evidence="7" id="KW-0812">Transmembrane</keyword>